<feature type="compositionally biased region" description="Low complexity" evidence="6">
    <location>
        <begin position="92"/>
        <end position="102"/>
    </location>
</feature>
<dbReference type="PANTHER" id="PTHR46481:SF10">
    <property type="entry name" value="ZINC FINGER BED DOMAIN-CONTAINING PROTEIN 39"/>
    <property type="match status" value="1"/>
</dbReference>
<accession>A0A9N9QXC9</accession>
<comment type="subcellular location">
    <subcellularLocation>
        <location evidence="1">Nucleus</location>
    </subcellularLocation>
</comment>
<keyword evidence="9" id="KW-1185">Reference proteome</keyword>
<gene>
    <name evidence="8" type="ORF">DIATSA_LOCUS3318</name>
</gene>
<protein>
    <recommendedName>
        <fullName evidence="7">HAT C-terminal dimerisation domain-containing protein</fullName>
    </recommendedName>
</protein>
<feature type="domain" description="HAT C-terminal dimerisation" evidence="7">
    <location>
        <begin position="141"/>
        <end position="204"/>
    </location>
</feature>
<dbReference type="InterPro" id="IPR012337">
    <property type="entry name" value="RNaseH-like_sf"/>
</dbReference>
<evidence type="ECO:0000256" key="5">
    <source>
        <dbReference type="ARBA" id="ARBA00023242"/>
    </source>
</evidence>
<evidence type="ECO:0000256" key="4">
    <source>
        <dbReference type="ARBA" id="ARBA00022833"/>
    </source>
</evidence>
<evidence type="ECO:0000256" key="2">
    <source>
        <dbReference type="ARBA" id="ARBA00022723"/>
    </source>
</evidence>
<dbReference type="Proteomes" id="UP001153714">
    <property type="component" value="Chromosome 13"/>
</dbReference>
<evidence type="ECO:0000256" key="1">
    <source>
        <dbReference type="ARBA" id="ARBA00004123"/>
    </source>
</evidence>
<organism evidence="8 9">
    <name type="scientific">Diatraea saccharalis</name>
    <name type="common">sugarcane borer</name>
    <dbReference type="NCBI Taxonomy" id="40085"/>
    <lineage>
        <taxon>Eukaryota</taxon>
        <taxon>Metazoa</taxon>
        <taxon>Ecdysozoa</taxon>
        <taxon>Arthropoda</taxon>
        <taxon>Hexapoda</taxon>
        <taxon>Insecta</taxon>
        <taxon>Pterygota</taxon>
        <taxon>Neoptera</taxon>
        <taxon>Endopterygota</taxon>
        <taxon>Lepidoptera</taxon>
        <taxon>Glossata</taxon>
        <taxon>Ditrysia</taxon>
        <taxon>Pyraloidea</taxon>
        <taxon>Crambidae</taxon>
        <taxon>Crambinae</taxon>
        <taxon>Diatraea</taxon>
    </lineage>
</organism>
<feature type="region of interest" description="Disordered" evidence="6">
    <location>
        <begin position="92"/>
        <end position="114"/>
    </location>
</feature>
<evidence type="ECO:0000313" key="8">
    <source>
        <dbReference type="EMBL" id="CAG9785275.1"/>
    </source>
</evidence>
<evidence type="ECO:0000259" key="7">
    <source>
        <dbReference type="Pfam" id="PF05699"/>
    </source>
</evidence>
<dbReference type="SUPFAM" id="SSF53098">
    <property type="entry name" value="Ribonuclease H-like"/>
    <property type="match status" value="1"/>
</dbReference>
<dbReference type="InterPro" id="IPR008906">
    <property type="entry name" value="HATC_C_dom"/>
</dbReference>
<evidence type="ECO:0000256" key="3">
    <source>
        <dbReference type="ARBA" id="ARBA00022771"/>
    </source>
</evidence>
<dbReference type="PANTHER" id="PTHR46481">
    <property type="entry name" value="ZINC FINGER BED DOMAIN-CONTAINING PROTEIN 4"/>
    <property type="match status" value="1"/>
</dbReference>
<dbReference type="OrthoDB" id="2438421at2759"/>
<evidence type="ECO:0000256" key="6">
    <source>
        <dbReference type="SAM" id="MobiDB-lite"/>
    </source>
</evidence>
<name>A0A9N9QXC9_9NEOP</name>
<dbReference type="AlphaFoldDB" id="A0A9N9QXC9"/>
<dbReference type="InterPro" id="IPR052035">
    <property type="entry name" value="ZnF_BED_domain_contain"/>
</dbReference>
<dbReference type="EMBL" id="OU893344">
    <property type="protein sequence ID" value="CAG9785275.1"/>
    <property type="molecule type" value="Genomic_DNA"/>
</dbReference>
<keyword evidence="4" id="KW-0862">Zinc</keyword>
<dbReference type="GO" id="GO:0005634">
    <property type="term" value="C:nucleus"/>
    <property type="evidence" value="ECO:0007669"/>
    <property type="project" value="UniProtKB-SubCell"/>
</dbReference>
<sequence length="204" mass="22778">MVNALGFKNDNNNATNEDLESGSSRSRSAADFPTTSTSQSTTDLSVFQIDESIEFDAYLYNINTNMGDNAQACAKALNVISELLKSNSSTNSTSFTAFNNQSQETTSAKEKNNMRKFNKSNKELVSQSCQCEPREGMDDILKQYMREPLKERKENPVIYWAARKNIWPDLSDLALRYLSVVATSVPSERLLSLAGSTLSETRNR</sequence>
<keyword evidence="5" id="KW-0539">Nucleus</keyword>
<dbReference type="GO" id="GO:0046983">
    <property type="term" value="F:protein dimerization activity"/>
    <property type="evidence" value="ECO:0007669"/>
    <property type="project" value="InterPro"/>
</dbReference>
<dbReference type="Pfam" id="PF05699">
    <property type="entry name" value="Dimer_Tnp_hAT"/>
    <property type="match status" value="1"/>
</dbReference>
<feature type="region of interest" description="Disordered" evidence="6">
    <location>
        <begin position="1"/>
        <end position="43"/>
    </location>
</feature>
<keyword evidence="3" id="KW-0863">Zinc-finger</keyword>
<reference evidence="8" key="2">
    <citation type="submission" date="2022-10" db="EMBL/GenBank/DDBJ databases">
        <authorList>
            <consortium name="ENA_rothamsted_submissions"/>
            <consortium name="culmorum"/>
            <person name="King R."/>
        </authorList>
    </citation>
    <scope>NUCLEOTIDE SEQUENCE</scope>
</reference>
<feature type="compositionally biased region" description="Polar residues" evidence="6">
    <location>
        <begin position="9"/>
        <end position="27"/>
    </location>
</feature>
<proteinExistence type="predicted"/>
<evidence type="ECO:0000313" key="9">
    <source>
        <dbReference type="Proteomes" id="UP001153714"/>
    </source>
</evidence>
<keyword evidence="2" id="KW-0479">Metal-binding</keyword>
<dbReference type="GO" id="GO:0008270">
    <property type="term" value="F:zinc ion binding"/>
    <property type="evidence" value="ECO:0007669"/>
    <property type="project" value="UniProtKB-KW"/>
</dbReference>
<reference evidence="8" key="1">
    <citation type="submission" date="2021-12" db="EMBL/GenBank/DDBJ databases">
        <authorList>
            <person name="King R."/>
        </authorList>
    </citation>
    <scope>NUCLEOTIDE SEQUENCE</scope>
</reference>